<dbReference type="GO" id="GO:0009451">
    <property type="term" value="P:RNA modification"/>
    <property type="evidence" value="ECO:0007669"/>
    <property type="project" value="InterPro"/>
</dbReference>
<feature type="repeat" description="PPR" evidence="2">
    <location>
        <begin position="288"/>
        <end position="322"/>
    </location>
</feature>
<dbReference type="Proteomes" id="UP000825729">
    <property type="component" value="Unassembled WGS sequence"/>
</dbReference>
<sequence length="707" mass="79515">MQHAQLPKHLVKNLPARRSQPFNSNSLSSLLDLCSNIEYLQQNHARFVLHGLHQNSNLSSKLIECYASLGHVSYSERVFGSVTHPDAHLYNAMIRTLSGSGKPEKTLSTYHQMLAEFLCPDEFTYPFVFKSCSDLMSLEDGKRVHCHVIKRGFESNVEVGTAVAEMYVNCSEMESALRAAEGMSERGLGVWNLLISGYCHNGHPLQGFFMLWRMRLEGLEPNSVSVVSLLRSSIELKWLDAGRFLHVLIIVYDLQRDLSVSTALLTMYSKLSCLDMARLVFEKIQEKDPVVWNLMISAYSQGGYPRKALQLVFEMGKLGVRSDLFTVIPSVSAATALKSVELGKQIHAHAARNGLDYQVSVHNSFIDMYSKCGNLDMAEKIFESLLNKTVVSWSSMIKAYAIHDRCTDALSLYERMKMERQKLDQITVINILPACVHVGALGQVKSLHVYSVKHGLILITSVLTALLVSYAKCGCIEMAQKLFDEGVDRDIVSWNSMISAYAKHGDWLRCFGLFSQMKESKVRPDEITFVGLLTACVNSGLVKEGWECFNEMANVHGYKPNQEHYACMVNLLGRTGQLEDAMNLIETMPLKPDVQIWGPLLSACKMHSDTRLAEFAAKRLIEMEPMNAGNYVILSNIYAATGKWDGVAKMRAHIRDRGLKKVPGCSWLEISGLMHEFRVADRSHPRSPEIYALLKNLEEESKLMDDF</sequence>
<proteinExistence type="predicted"/>
<evidence type="ECO:0000256" key="2">
    <source>
        <dbReference type="PROSITE-ProRule" id="PRU00708"/>
    </source>
</evidence>
<dbReference type="PROSITE" id="PS51375">
    <property type="entry name" value="PPR"/>
    <property type="match status" value="5"/>
</dbReference>
<reference evidence="3 4" key="1">
    <citation type="submission" date="2021-07" db="EMBL/GenBank/DDBJ databases">
        <title>The Aristolochia fimbriata genome: insights into angiosperm evolution, floral development and chemical biosynthesis.</title>
        <authorList>
            <person name="Jiao Y."/>
        </authorList>
    </citation>
    <scope>NUCLEOTIDE SEQUENCE [LARGE SCALE GENOMIC DNA]</scope>
    <source>
        <strain evidence="3">IBCAS-2021</strain>
        <tissue evidence="3">Leaf</tissue>
    </source>
</reference>
<dbReference type="PANTHER" id="PTHR47926:SF347">
    <property type="entry name" value="PENTATRICOPEPTIDE REPEAT-CONTAINING PROTEIN"/>
    <property type="match status" value="1"/>
</dbReference>
<dbReference type="AlphaFoldDB" id="A0AAV7DSX5"/>
<dbReference type="InterPro" id="IPR046960">
    <property type="entry name" value="PPR_At4g14850-like_plant"/>
</dbReference>
<dbReference type="InterPro" id="IPR002885">
    <property type="entry name" value="PPR_rpt"/>
</dbReference>
<evidence type="ECO:0000313" key="3">
    <source>
        <dbReference type="EMBL" id="KAG9439363.1"/>
    </source>
</evidence>
<dbReference type="Pfam" id="PF01535">
    <property type="entry name" value="PPR"/>
    <property type="match status" value="8"/>
</dbReference>
<dbReference type="FunFam" id="1.25.40.10:FF:000344">
    <property type="entry name" value="Pentatricopeptide repeat-containing protein"/>
    <property type="match status" value="1"/>
</dbReference>
<dbReference type="NCBIfam" id="TIGR00756">
    <property type="entry name" value="PPR"/>
    <property type="match status" value="5"/>
</dbReference>
<feature type="repeat" description="PPR" evidence="2">
    <location>
        <begin position="389"/>
        <end position="423"/>
    </location>
</feature>
<dbReference type="Pfam" id="PF20430">
    <property type="entry name" value="Eplus_motif"/>
    <property type="match status" value="1"/>
</dbReference>
<feature type="repeat" description="PPR" evidence="2">
    <location>
        <begin position="490"/>
        <end position="524"/>
    </location>
</feature>
<feature type="repeat" description="PPR" evidence="2">
    <location>
        <begin position="187"/>
        <end position="221"/>
    </location>
</feature>
<comment type="caution">
    <text evidence="3">The sequence shown here is derived from an EMBL/GenBank/DDBJ whole genome shotgun (WGS) entry which is preliminary data.</text>
</comment>
<dbReference type="InterPro" id="IPR046848">
    <property type="entry name" value="E_motif"/>
</dbReference>
<evidence type="ECO:0008006" key="5">
    <source>
        <dbReference type="Google" id="ProtNLM"/>
    </source>
</evidence>
<dbReference type="InterPro" id="IPR011990">
    <property type="entry name" value="TPR-like_helical_dom_sf"/>
</dbReference>
<accession>A0AAV7DSX5</accession>
<dbReference type="FunFam" id="1.25.40.10:FF:000184">
    <property type="entry name" value="Pentatricopeptide repeat-containing protein, chloroplastic"/>
    <property type="match status" value="1"/>
</dbReference>
<keyword evidence="1" id="KW-0677">Repeat</keyword>
<feature type="repeat" description="PPR" evidence="2">
    <location>
        <begin position="86"/>
        <end position="120"/>
    </location>
</feature>
<evidence type="ECO:0000256" key="1">
    <source>
        <dbReference type="ARBA" id="ARBA00022737"/>
    </source>
</evidence>
<dbReference type="PANTHER" id="PTHR47926">
    <property type="entry name" value="PENTATRICOPEPTIDE REPEAT-CONTAINING PROTEIN"/>
    <property type="match status" value="1"/>
</dbReference>
<dbReference type="Pfam" id="PF13041">
    <property type="entry name" value="PPR_2"/>
    <property type="match status" value="1"/>
</dbReference>
<keyword evidence="4" id="KW-1185">Reference proteome</keyword>
<dbReference type="InterPro" id="IPR046849">
    <property type="entry name" value="E2_motif"/>
</dbReference>
<evidence type="ECO:0000313" key="4">
    <source>
        <dbReference type="Proteomes" id="UP000825729"/>
    </source>
</evidence>
<dbReference type="GO" id="GO:0003723">
    <property type="term" value="F:RNA binding"/>
    <property type="evidence" value="ECO:0007669"/>
    <property type="project" value="InterPro"/>
</dbReference>
<protein>
    <recommendedName>
        <fullName evidence="5">Chlororespiratory reduction 21</fullName>
    </recommendedName>
</protein>
<gene>
    <name evidence="3" type="ORF">H6P81_019528</name>
</gene>
<dbReference type="EMBL" id="JAINDJ010000008">
    <property type="protein sequence ID" value="KAG9439363.1"/>
    <property type="molecule type" value="Genomic_DNA"/>
</dbReference>
<dbReference type="Gene3D" id="1.25.40.10">
    <property type="entry name" value="Tetratricopeptide repeat domain"/>
    <property type="match status" value="5"/>
</dbReference>
<name>A0AAV7DSX5_ARIFI</name>
<dbReference type="Pfam" id="PF20431">
    <property type="entry name" value="E_motif"/>
    <property type="match status" value="1"/>
</dbReference>
<dbReference type="FunFam" id="1.25.40.10:FF:000031">
    <property type="entry name" value="Pentatricopeptide repeat-containing protein mitochondrial"/>
    <property type="match status" value="1"/>
</dbReference>
<dbReference type="SUPFAM" id="SSF48452">
    <property type="entry name" value="TPR-like"/>
    <property type="match status" value="1"/>
</dbReference>
<organism evidence="3 4">
    <name type="scientific">Aristolochia fimbriata</name>
    <name type="common">White veined hardy Dutchman's pipe vine</name>
    <dbReference type="NCBI Taxonomy" id="158543"/>
    <lineage>
        <taxon>Eukaryota</taxon>
        <taxon>Viridiplantae</taxon>
        <taxon>Streptophyta</taxon>
        <taxon>Embryophyta</taxon>
        <taxon>Tracheophyta</taxon>
        <taxon>Spermatophyta</taxon>
        <taxon>Magnoliopsida</taxon>
        <taxon>Magnoliidae</taxon>
        <taxon>Piperales</taxon>
        <taxon>Aristolochiaceae</taxon>
        <taxon>Aristolochia</taxon>
    </lineage>
</organism>